<evidence type="ECO:0000256" key="7">
    <source>
        <dbReference type="ARBA" id="ARBA00023054"/>
    </source>
</evidence>
<dbReference type="InterPro" id="IPR025593">
    <property type="entry name" value="GAS8_dom"/>
</dbReference>
<keyword evidence="10" id="KW-0966">Cell projection</keyword>
<feature type="compositionally biased region" description="Basic residues" evidence="12">
    <location>
        <begin position="1"/>
        <end position="13"/>
    </location>
</feature>
<feature type="coiled-coil region" evidence="11">
    <location>
        <begin position="157"/>
        <end position="199"/>
    </location>
</feature>
<keyword evidence="8" id="KW-0969">Cilium</keyword>
<dbReference type="PANTHER" id="PTHR31543">
    <property type="entry name" value="DYNEIN REGULATORY COMPLEX SUBUNIT 4"/>
    <property type="match status" value="1"/>
</dbReference>
<comment type="subcellular location">
    <subcellularLocation>
        <location evidence="1">Cell projection</location>
        <location evidence="1">Cilium</location>
        <location evidence="1">Flagellum</location>
    </subcellularLocation>
    <subcellularLocation>
        <location evidence="2">Cytoplasm</location>
        <location evidence="2">Cytoskeleton</location>
    </subcellularLocation>
</comment>
<dbReference type="GO" id="GO:0005874">
    <property type="term" value="C:microtubule"/>
    <property type="evidence" value="ECO:0007669"/>
    <property type="project" value="UniProtKB-KW"/>
</dbReference>
<dbReference type="GO" id="GO:0048870">
    <property type="term" value="P:cell motility"/>
    <property type="evidence" value="ECO:0007669"/>
    <property type="project" value="InterPro"/>
</dbReference>
<evidence type="ECO:0000256" key="2">
    <source>
        <dbReference type="ARBA" id="ARBA00004245"/>
    </source>
</evidence>
<evidence type="ECO:0000313" key="14">
    <source>
        <dbReference type="EMBL" id="KAA6402295.1"/>
    </source>
</evidence>
<evidence type="ECO:0000256" key="1">
    <source>
        <dbReference type="ARBA" id="ARBA00004230"/>
    </source>
</evidence>
<proteinExistence type="inferred from homology"/>
<evidence type="ECO:0000256" key="10">
    <source>
        <dbReference type="ARBA" id="ARBA00023273"/>
    </source>
</evidence>
<evidence type="ECO:0000256" key="9">
    <source>
        <dbReference type="ARBA" id="ARBA00023212"/>
    </source>
</evidence>
<accession>A0A5J4X6M0</accession>
<evidence type="ECO:0000256" key="5">
    <source>
        <dbReference type="ARBA" id="ARBA00022701"/>
    </source>
</evidence>
<keyword evidence="9" id="KW-0206">Cytoskeleton</keyword>
<dbReference type="OrthoDB" id="767661at2759"/>
<evidence type="ECO:0000256" key="11">
    <source>
        <dbReference type="SAM" id="Coils"/>
    </source>
</evidence>
<keyword evidence="6" id="KW-0282">Flagellum</keyword>
<dbReference type="InterPro" id="IPR039308">
    <property type="entry name" value="GAS8"/>
</dbReference>
<dbReference type="Proteomes" id="UP000324800">
    <property type="component" value="Unassembled WGS sequence"/>
</dbReference>
<keyword evidence="5" id="KW-0493">Microtubule</keyword>
<dbReference type="Pfam" id="PF13851">
    <property type="entry name" value="GAS"/>
    <property type="match status" value="1"/>
</dbReference>
<dbReference type="GO" id="GO:0008017">
    <property type="term" value="F:microtubule binding"/>
    <property type="evidence" value="ECO:0007669"/>
    <property type="project" value="InterPro"/>
</dbReference>
<reference evidence="14 15" key="1">
    <citation type="submission" date="2019-03" db="EMBL/GenBank/DDBJ databases">
        <title>Single cell metagenomics reveals metabolic interactions within the superorganism composed of flagellate Streblomastix strix and complex community of Bacteroidetes bacteria on its surface.</title>
        <authorList>
            <person name="Treitli S.C."/>
            <person name="Kolisko M."/>
            <person name="Husnik F."/>
            <person name="Keeling P."/>
            <person name="Hampl V."/>
        </authorList>
    </citation>
    <scope>NUCLEOTIDE SEQUENCE [LARGE SCALE GENOMIC DNA]</scope>
    <source>
        <strain evidence="14">ST1C</strain>
    </source>
</reference>
<feature type="region of interest" description="Disordered" evidence="12">
    <location>
        <begin position="1"/>
        <end position="29"/>
    </location>
</feature>
<evidence type="ECO:0000256" key="8">
    <source>
        <dbReference type="ARBA" id="ARBA00023069"/>
    </source>
</evidence>
<keyword evidence="4" id="KW-0963">Cytoplasm</keyword>
<evidence type="ECO:0000256" key="3">
    <source>
        <dbReference type="ARBA" id="ARBA00009859"/>
    </source>
</evidence>
<sequence>MPPKKGKKGKKKKAAEPEYDDPYEKELNAKTMDDLVKEEKIWKDKGKKELQMRSLAVADRDMGEKVFKALQNELETLQTSIKLQEVKMQDDFTEHETDLKQIEMNFKHHITFHEMDLEKVDTDKESEVEQNAKLHKEREEQIRRAHAFVDQQLSQGKENQERALQALSVNIALMKQKGKEFLQELTEKLEARKEAYVNMWTLRRRVELMEIEERKNRHIFTLNDHHRNAFAKTKMYYNQVTVNNLKIIRSLKKEIEDCTKRNEAIVHDQARMTESIEDIRAQRTPAEQTLHQMREDVATYEKEMSVLHSTRMHNRILQSQLQQLEADHEVLEKKFQQQMKEKSELEKKYEERLEIARQRGMIPSGVMIGRINAQRQLLAKKEDQLAEVVASAQLDPEGVHELTAQLDEILTAKNRIIEDLKYEIIRVTKAHNDAIHVMESKLLEMGIPEEDLGYRPTVTSTVTSPAGLVSALI</sequence>
<comment type="caution">
    <text evidence="14">The sequence shown here is derived from an EMBL/GenBank/DDBJ whole genome shotgun (WGS) entry which is preliminary data.</text>
</comment>
<organism evidence="14 15">
    <name type="scientific">Streblomastix strix</name>
    <dbReference type="NCBI Taxonomy" id="222440"/>
    <lineage>
        <taxon>Eukaryota</taxon>
        <taxon>Metamonada</taxon>
        <taxon>Preaxostyla</taxon>
        <taxon>Oxymonadida</taxon>
        <taxon>Streblomastigidae</taxon>
        <taxon>Streblomastix</taxon>
    </lineage>
</organism>
<dbReference type="GO" id="GO:0005794">
    <property type="term" value="C:Golgi apparatus"/>
    <property type="evidence" value="ECO:0007669"/>
    <property type="project" value="TreeGrafter"/>
</dbReference>
<dbReference type="GO" id="GO:0031514">
    <property type="term" value="C:motile cilium"/>
    <property type="evidence" value="ECO:0007669"/>
    <property type="project" value="UniProtKB-SubCell"/>
</dbReference>
<name>A0A5J4X6M0_9EUKA</name>
<evidence type="ECO:0000256" key="6">
    <source>
        <dbReference type="ARBA" id="ARBA00022846"/>
    </source>
</evidence>
<dbReference type="AlphaFoldDB" id="A0A5J4X6M0"/>
<dbReference type="GO" id="GO:0031267">
    <property type="term" value="F:small GTPase binding"/>
    <property type="evidence" value="ECO:0007669"/>
    <property type="project" value="InterPro"/>
</dbReference>
<keyword evidence="7 11" id="KW-0175">Coiled coil</keyword>
<feature type="domain" description="Growth arrest-specific protein 8" evidence="13">
    <location>
        <begin position="222"/>
        <end position="420"/>
    </location>
</feature>
<evidence type="ECO:0000259" key="13">
    <source>
        <dbReference type="Pfam" id="PF13851"/>
    </source>
</evidence>
<dbReference type="PANTHER" id="PTHR31543:SF0">
    <property type="entry name" value="DYNEIN REGULATORY COMPLEX SUBUNIT 4"/>
    <property type="match status" value="1"/>
</dbReference>
<dbReference type="EMBL" id="SNRW01000257">
    <property type="protein sequence ID" value="KAA6402295.1"/>
    <property type="molecule type" value="Genomic_DNA"/>
</dbReference>
<evidence type="ECO:0000256" key="12">
    <source>
        <dbReference type="SAM" id="MobiDB-lite"/>
    </source>
</evidence>
<evidence type="ECO:0000256" key="4">
    <source>
        <dbReference type="ARBA" id="ARBA00022490"/>
    </source>
</evidence>
<feature type="coiled-coil region" evidence="11">
    <location>
        <begin position="314"/>
        <end position="359"/>
    </location>
</feature>
<comment type="similarity">
    <text evidence="3">Belongs to the DRC4 family.</text>
</comment>
<protein>
    <submittedName>
        <fullName evidence="14">Putative Growth arrest-specific protein 8</fullName>
    </submittedName>
</protein>
<evidence type="ECO:0000313" key="15">
    <source>
        <dbReference type="Proteomes" id="UP000324800"/>
    </source>
</evidence>
<gene>
    <name evidence="14" type="ORF">EZS28_002169</name>
</gene>